<keyword evidence="7" id="KW-0067">ATP-binding</keyword>
<evidence type="ECO:0000313" key="7">
    <source>
        <dbReference type="EMBL" id="KXT91016.1"/>
    </source>
</evidence>
<dbReference type="GO" id="GO:0005524">
    <property type="term" value="F:ATP binding"/>
    <property type="evidence" value="ECO:0007669"/>
    <property type="project" value="UniProtKB-KW"/>
</dbReference>
<protein>
    <submittedName>
        <fullName evidence="7">Lipid A export ATP-binding/permease protein MsbA</fullName>
    </submittedName>
</protein>
<keyword evidence="3 5" id="KW-1133">Transmembrane helix</keyword>
<organism evidence="7 8">
    <name type="scientific">Streptococcus mitis</name>
    <dbReference type="NCBI Taxonomy" id="28037"/>
    <lineage>
        <taxon>Bacteria</taxon>
        <taxon>Bacillati</taxon>
        <taxon>Bacillota</taxon>
        <taxon>Bacilli</taxon>
        <taxon>Lactobacillales</taxon>
        <taxon>Streptococcaceae</taxon>
        <taxon>Streptococcus</taxon>
        <taxon>Streptococcus mitis group</taxon>
    </lineage>
</organism>
<sequence>MTNDINQIQNVVMMTFQILFRLPLLFIGSFILAVQTLPSLWWVIVLMVVLIFGLTAVMSGDDGSSFCQVSNPS</sequence>
<dbReference type="AlphaFoldDB" id="A0A139PLD8"/>
<reference evidence="7 8" key="1">
    <citation type="submission" date="2016-01" db="EMBL/GenBank/DDBJ databases">
        <title>Highly variable Streptococcus oralis are common among viridans streptococci isolated from primates.</title>
        <authorList>
            <person name="Denapaite D."/>
            <person name="Rieger M."/>
            <person name="Koendgen S."/>
            <person name="Brueckner R."/>
            <person name="Ochigava I."/>
            <person name="Kappeler P."/>
            <person name="Maetz-Rensing K."/>
            <person name="Leendertz F."/>
            <person name="Hakenbeck R."/>
        </authorList>
    </citation>
    <scope>NUCLEOTIDE SEQUENCE [LARGE SCALE GENOMIC DNA]</scope>
    <source>
        <strain evidence="7 8">DD26</strain>
    </source>
</reference>
<feature type="transmembrane region" description="Helical" evidence="5">
    <location>
        <begin position="12"/>
        <end position="34"/>
    </location>
</feature>
<keyword evidence="7" id="KW-0547">Nucleotide-binding</keyword>
<evidence type="ECO:0000256" key="5">
    <source>
        <dbReference type="SAM" id="Phobius"/>
    </source>
</evidence>
<keyword evidence="2 5" id="KW-0812">Transmembrane</keyword>
<feature type="transmembrane region" description="Helical" evidence="5">
    <location>
        <begin position="40"/>
        <end position="58"/>
    </location>
</feature>
<keyword evidence="4 5" id="KW-0472">Membrane</keyword>
<proteinExistence type="predicted"/>
<dbReference type="Proteomes" id="UP000070458">
    <property type="component" value="Unassembled WGS sequence"/>
</dbReference>
<feature type="domain" description="ABC transmembrane type-1" evidence="6">
    <location>
        <begin position="1"/>
        <end position="59"/>
    </location>
</feature>
<accession>A0A139PLD8</accession>
<evidence type="ECO:0000256" key="3">
    <source>
        <dbReference type="ARBA" id="ARBA00022989"/>
    </source>
</evidence>
<comment type="subcellular location">
    <subcellularLocation>
        <location evidence="1">Cell membrane</location>
        <topology evidence="1">Multi-pass membrane protein</topology>
    </subcellularLocation>
</comment>
<dbReference type="Gene3D" id="1.20.1560.10">
    <property type="entry name" value="ABC transporter type 1, transmembrane domain"/>
    <property type="match status" value="1"/>
</dbReference>
<dbReference type="InterPro" id="IPR011527">
    <property type="entry name" value="ABC1_TM_dom"/>
</dbReference>
<evidence type="ECO:0000313" key="8">
    <source>
        <dbReference type="Proteomes" id="UP000070458"/>
    </source>
</evidence>
<dbReference type="PROSITE" id="PS50929">
    <property type="entry name" value="ABC_TM1F"/>
    <property type="match status" value="1"/>
</dbReference>
<evidence type="ECO:0000259" key="6">
    <source>
        <dbReference type="PROSITE" id="PS50929"/>
    </source>
</evidence>
<gene>
    <name evidence="7" type="ORF">SMIDD26_01828</name>
</gene>
<dbReference type="EMBL" id="LQOD01000417">
    <property type="protein sequence ID" value="KXT91016.1"/>
    <property type="molecule type" value="Genomic_DNA"/>
</dbReference>
<evidence type="ECO:0000256" key="4">
    <source>
        <dbReference type="ARBA" id="ARBA00023136"/>
    </source>
</evidence>
<dbReference type="GO" id="GO:0140359">
    <property type="term" value="F:ABC-type transporter activity"/>
    <property type="evidence" value="ECO:0007669"/>
    <property type="project" value="InterPro"/>
</dbReference>
<evidence type="ECO:0000256" key="2">
    <source>
        <dbReference type="ARBA" id="ARBA00022692"/>
    </source>
</evidence>
<comment type="caution">
    <text evidence="7">The sequence shown here is derived from an EMBL/GenBank/DDBJ whole genome shotgun (WGS) entry which is preliminary data.</text>
</comment>
<dbReference type="GO" id="GO:0005886">
    <property type="term" value="C:plasma membrane"/>
    <property type="evidence" value="ECO:0007669"/>
    <property type="project" value="UniProtKB-SubCell"/>
</dbReference>
<evidence type="ECO:0000256" key="1">
    <source>
        <dbReference type="ARBA" id="ARBA00004651"/>
    </source>
</evidence>
<name>A0A139PLD8_STRMT</name>
<dbReference type="InterPro" id="IPR036640">
    <property type="entry name" value="ABC1_TM_sf"/>
</dbReference>
<dbReference type="SUPFAM" id="SSF90123">
    <property type="entry name" value="ABC transporter transmembrane region"/>
    <property type="match status" value="1"/>
</dbReference>